<proteinExistence type="inferred from homology"/>
<evidence type="ECO:0000259" key="11">
    <source>
        <dbReference type="PROSITE" id="PS50862"/>
    </source>
</evidence>
<feature type="binding site" evidence="10">
    <location>
        <position position="273"/>
    </location>
    <ligand>
        <name>L-histidine</name>
        <dbReference type="ChEBI" id="CHEBI:57595"/>
    </ligand>
</feature>
<comment type="caution">
    <text evidence="12">The sequence shown here is derived from an EMBL/GenBank/DDBJ whole genome shotgun (WGS) entry which is preliminary data.</text>
</comment>
<comment type="catalytic activity">
    <reaction evidence="8 9">
        <text>tRNA(His) + L-histidine + ATP = L-histidyl-tRNA(His) + AMP + diphosphate + H(+)</text>
        <dbReference type="Rhea" id="RHEA:17313"/>
        <dbReference type="Rhea" id="RHEA-COMP:9665"/>
        <dbReference type="Rhea" id="RHEA-COMP:9689"/>
        <dbReference type="ChEBI" id="CHEBI:15378"/>
        <dbReference type="ChEBI" id="CHEBI:30616"/>
        <dbReference type="ChEBI" id="CHEBI:33019"/>
        <dbReference type="ChEBI" id="CHEBI:57595"/>
        <dbReference type="ChEBI" id="CHEBI:78442"/>
        <dbReference type="ChEBI" id="CHEBI:78527"/>
        <dbReference type="ChEBI" id="CHEBI:456215"/>
        <dbReference type="EC" id="6.1.1.21"/>
    </reaction>
</comment>
<evidence type="ECO:0000313" key="12">
    <source>
        <dbReference type="EMBL" id="MSS77331.1"/>
    </source>
</evidence>
<dbReference type="GO" id="GO:0006427">
    <property type="term" value="P:histidyl-tRNA aminoacylation"/>
    <property type="evidence" value="ECO:0007669"/>
    <property type="project" value="UniProtKB-UniRule"/>
</dbReference>
<evidence type="ECO:0000256" key="7">
    <source>
        <dbReference type="ARBA" id="ARBA00023146"/>
    </source>
</evidence>
<dbReference type="HAMAP" id="MF_00127">
    <property type="entry name" value="His_tRNA_synth"/>
    <property type="match status" value="1"/>
</dbReference>
<dbReference type="InterPro" id="IPR006195">
    <property type="entry name" value="aa-tRNA-synth_II"/>
</dbReference>
<organism evidence="12 13">
    <name type="scientific">Anaerococcus porci</name>
    <dbReference type="NCBI Taxonomy" id="2652269"/>
    <lineage>
        <taxon>Bacteria</taxon>
        <taxon>Bacillati</taxon>
        <taxon>Bacillota</taxon>
        <taxon>Tissierellia</taxon>
        <taxon>Tissierellales</taxon>
        <taxon>Peptoniphilaceae</taxon>
        <taxon>Anaerococcus</taxon>
    </lineage>
</organism>
<dbReference type="NCBIfam" id="TIGR00442">
    <property type="entry name" value="hisS"/>
    <property type="match status" value="1"/>
</dbReference>
<dbReference type="AlphaFoldDB" id="A0A6N7VEM4"/>
<evidence type="ECO:0000256" key="8">
    <source>
        <dbReference type="ARBA" id="ARBA00047639"/>
    </source>
</evidence>
<dbReference type="InterPro" id="IPR041715">
    <property type="entry name" value="HisRS-like_core"/>
</dbReference>
<keyword evidence="7 9" id="KW-0030">Aminoacyl-tRNA synthetase</keyword>
<dbReference type="CDD" id="cd00773">
    <property type="entry name" value="HisRS-like_core"/>
    <property type="match status" value="1"/>
</dbReference>
<comment type="subunit">
    <text evidence="9">Homodimer.</text>
</comment>
<dbReference type="SUPFAM" id="SSF55681">
    <property type="entry name" value="Class II aaRS and biotin synthetases"/>
    <property type="match status" value="1"/>
</dbReference>
<keyword evidence="5 9" id="KW-0067">ATP-binding</keyword>
<dbReference type="InterPro" id="IPR036621">
    <property type="entry name" value="Anticodon-bd_dom_sf"/>
</dbReference>
<dbReference type="RefSeq" id="WP_154539358.1">
    <property type="nucleotide sequence ID" value="NZ_JAXDSU010000002.1"/>
</dbReference>
<reference evidence="12 13" key="1">
    <citation type="submission" date="2019-08" db="EMBL/GenBank/DDBJ databases">
        <title>In-depth cultivation of the pig gut microbiome towards novel bacterial diversity and tailored functional studies.</title>
        <authorList>
            <person name="Wylensek D."/>
            <person name="Hitch T.C.A."/>
            <person name="Clavel T."/>
        </authorList>
    </citation>
    <scope>NUCLEOTIDE SEQUENCE [LARGE SCALE GENOMIC DNA]</scope>
    <source>
        <strain evidence="12 13">WCA-380-WT-2B</strain>
    </source>
</reference>
<dbReference type="InterPro" id="IPR033656">
    <property type="entry name" value="HisRS_anticodon"/>
</dbReference>
<protein>
    <recommendedName>
        <fullName evidence="9">Histidine--tRNA ligase</fullName>
        <ecNumber evidence="9">6.1.1.21</ecNumber>
    </recommendedName>
    <alternativeName>
        <fullName evidence="9">Histidyl-tRNA synthetase</fullName>
        <shortName evidence="9">HisRS</shortName>
    </alternativeName>
</protein>
<gene>
    <name evidence="9" type="primary">hisS</name>
    <name evidence="12" type="ORF">FYJ26_02670</name>
</gene>
<comment type="similarity">
    <text evidence="1 9">Belongs to the class-II aminoacyl-tRNA synthetase family.</text>
</comment>
<dbReference type="InterPro" id="IPR004154">
    <property type="entry name" value="Anticodon-bd"/>
</dbReference>
<dbReference type="Gene3D" id="3.40.50.800">
    <property type="entry name" value="Anticodon-binding domain"/>
    <property type="match status" value="1"/>
</dbReference>
<accession>A0A6N7VEM4</accession>
<evidence type="ECO:0000256" key="6">
    <source>
        <dbReference type="ARBA" id="ARBA00022917"/>
    </source>
</evidence>
<dbReference type="InterPro" id="IPR015807">
    <property type="entry name" value="His-tRNA-ligase"/>
</dbReference>
<dbReference type="Pfam" id="PF13393">
    <property type="entry name" value="tRNA-synt_His"/>
    <property type="match status" value="1"/>
</dbReference>
<dbReference type="GO" id="GO:0004821">
    <property type="term" value="F:histidine-tRNA ligase activity"/>
    <property type="evidence" value="ECO:0007669"/>
    <property type="project" value="UniProtKB-UniRule"/>
</dbReference>
<dbReference type="Pfam" id="PF03129">
    <property type="entry name" value="HGTP_anticodon"/>
    <property type="match status" value="1"/>
</dbReference>
<dbReference type="GO" id="GO:0140096">
    <property type="term" value="F:catalytic activity, acting on a protein"/>
    <property type="evidence" value="ECO:0007669"/>
    <property type="project" value="UniProtKB-ARBA"/>
</dbReference>
<dbReference type="PANTHER" id="PTHR11476:SF7">
    <property type="entry name" value="HISTIDINE--TRNA LIGASE"/>
    <property type="match status" value="1"/>
</dbReference>
<dbReference type="GO" id="GO:0005524">
    <property type="term" value="F:ATP binding"/>
    <property type="evidence" value="ECO:0007669"/>
    <property type="project" value="UniProtKB-UniRule"/>
</dbReference>
<dbReference type="PROSITE" id="PS50862">
    <property type="entry name" value="AA_TRNA_LIGASE_II"/>
    <property type="match status" value="1"/>
</dbReference>
<evidence type="ECO:0000256" key="5">
    <source>
        <dbReference type="ARBA" id="ARBA00022840"/>
    </source>
</evidence>
<dbReference type="PIRSF" id="PIRSF001549">
    <property type="entry name" value="His-tRNA_synth"/>
    <property type="match status" value="1"/>
</dbReference>
<feature type="domain" description="Aminoacyl-transfer RNA synthetases class-II family profile" evidence="11">
    <location>
        <begin position="22"/>
        <end position="350"/>
    </location>
</feature>
<sequence>MNIVKPQTIAGVMELLPEDQIVFDKIKNTIEKTFLSYQFLPIDTPAIEKNDILFAKGGGETEKQIFAIDSSKKDMSLRFDLTVPLARYVAEHFSELNFPFKRYQIAKVYRGERNQKGRYKEFYQCDIDIIGNNSLSIHNDALIPKVIYDIFQKLNFDGITFHINNRKLLNGFFESLDIEEKEEVLRTIDKKAKIGDEKTKELLDEIVGSEKSEEILKLINTDKGNEATLSYLENLDLNENYKKGLKELKEVYKYMLKFGIDDKSILIDLSITRGLDYYTSTVYETFLDGYESIGSVCSGGRYENLAENFSKQALPGVGLSIGLTRLFYQFQELGLIEKYRENFTDSLIIPMDESLNFYAIDIANKLKDEGFKIDIYLEDGKFKKKMNYADKINVKKVIIIGQEEYEKKLVSIKNMENGEQVSVDINKISEYLK</sequence>
<dbReference type="SUPFAM" id="SSF52954">
    <property type="entry name" value="Class II aaRS ABD-related"/>
    <property type="match status" value="1"/>
</dbReference>
<feature type="binding site" evidence="10">
    <location>
        <position position="110"/>
    </location>
    <ligand>
        <name>L-histidine</name>
        <dbReference type="ChEBI" id="CHEBI:57595"/>
    </ligand>
</feature>
<evidence type="ECO:0000313" key="13">
    <source>
        <dbReference type="Proteomes" id="UP000441925"/>
    </source>
</evidence>
<dbReference type="Gene3D" id="3.30.930.10">
    <property type="entry name" value="Bira Bifunctional Protein, Domain 2"/>
    <property type="match status" value="1"/>
</dbReference>
<dbReference type="EC" id="6.1.1.21" evidence="9"/>
<dbReference type="PANTHER" id="PTHR11476">
    <property type="entry name" value="HISTIDYL-TRNA SYNTHETASE"/>
    <property type="match status" value="1"/>
</dbReference>
<dbReference type="GO" id="GO:0016740">
    <property type="term" value="F:transferase activity"/>
    <property type="evidence" value="ECO:0007669"/>
    <property type="project" value="UniProtKB-ARBA"/>
</dbReference>
<evidence type="ECO:0000256" key="4">
    <source>
        <dbReference type="ARBA" id="ARBA00022741"/>
    </source>
</evidence>
<keyword evidence="6 9" id="KW-0648">Protein biosynthesis</keyword>
<dbReference type="CDD" id="cd00859">
    <property type="entry name" value="HisRS_anticodon"/>
    <property type="match status" value="1"/>
</dbReference>
<evidence type="ECO:0000256" key="1">
    <source>
        <dbReference type="ARBA" id="ARBA00008226"/>
    </source>
</evidence>
<dbReference type="InterPro" id="IPR004516">
    <property type="entry name" value="HisRS/HisZ"/>
</dbReference>
<feature type="binding site" evidence="10">
    <location>
        <begin position="80"/>
        <end position="82"/>
    </location>
    <ligand>
        <name>L-histidine</name>
        <dbReference type="ChEBI" id="CHEBI:57595"/>
    </ligand>
</feature>
<keyword evidence="3 9" id="KW-0436">Ligase</keyword>
<dbReference type="Proteomes" id="UP000441925">
    <property type="component" value="Unassembled WGS sequence"/>
</dbReference>
<dbReference type="GO" id="GO:0005737">
    <property type="term" value="C:cytoplasm"/>
    <property type="evidence" value="ECO:0007669"/>
    <property type="project" value="UniProtKB-SubCell"/>
</dbReference>
<evidence type="ECO:0000256" key="2">
    <source>
        <dbReference type="ARBA" id="ARBA00022490"/>
    </source>
</evidence>
<feature type="binding site" evidence="10">
    <location>
        <position position="124"/>
    </location>
    <ligand>
        <name>L-histidine</name>
        <dbReference type="ChEBI" id="CHEBI:57595"/>
    </ligand>
</feature>
<keyword evidence="13" id="KW-1185">Reference proteome</keyword>
<evidence type="ECO:0000256" key="3">
    <source>
        <dbReference type="ARBA" id="ARBA00022598"/>
    </source>
</evidence>
<dbReference type="InterPro" id="IPR045864">
    <property type="entry name" value="aa-tRNA-synth_II/BPL/LPL"/>
</dbReference>
<keyword evidence="2 9" id="KW-0963">Cytoplasm</keyword>
<comment type="subcellular location">
    <subcellularLocation>
        <location evidence="9">Cytoplasm</location>
    </subcellularLocation>
</comment>
<keyword evidence="4 9" id="KW-0547">Nucleotide-binding</keyword>
<feature type="binding site" evidence="10">
    <location>
        <begin position="277"/>
        <end position="278"/>
    </location>
    <ligand>
        <name>L-histidine</name>
        <dbReference type="ChEBI" id="CHEBI:57595"/>
    </ligand>
</feature>
<feature type="binding site" evidence="10">
    <location>
        <position position="128"/>
    </location>
    <ligand>
        <name>L-histidine</name>
        <dbReference type="ChEBI" id="CHEBI:57595"/>
    </ligand>
</feature>
<dbReference type="EMBL" id="VULQ01000002">
    <property type="protein sequence ID" value="MSS77331.1"/>
    <property type="molecule type" value="Genomic_DNA"/>
</dbReference>
<evidence type="ECO:0000256" key="9">
    <source>
        <dbReference type="HAMAP-Rule" id="MF_00127"/>
    </source>
</evidence>
<evidence type="ECO:0000256" key="10">
    <source>
        <dbReference type="PIRSR" id="PIRSR001549-1"/>
    </source>
</evidence>
<name>A0A6N7VEM4_9FIRM</name>